<keyword evidence="11" id="KW-1185">Reference proteome</keyword>
<evidence type="ECO:0000259" key="9">
    <source>
        <dbReference type="Pfam" id="PF00266"/>
    </source>
</evidence>
<keyword evidence="5" id="KW-0808">Transferase</keyword>
<feature type="domain" description="Aminotransferase class V" evidence="9">
    <location>
        <begin position="24"/>
        <end position="332"/>
    </location>
</feature>
<dbReference type="EC" id="2.6.1.44" evidence="3"/>
<evidence type="ECO:0000256" key="5">
    <source>
        <dbReference type="ARBA" id="ARBA00022679"/>
    </source>
</evidence>
<dbReference type="InterPro" id="IPR015421">
    <property type="entry name" value="PyrdxlP-dep_Trfase_major"/>
</dbReference>
<evidence type="ECO:0000256" key="8">
    <source>
        <dbReference type="RuleBase" id="RU004504"/>
    </source>
</evidence>
<dbReference type="PANTHER" id="PTHR21152">
    <property type="entry name" value="AMINOTRANSFERASE CLASS V"/>
    <property type="match status" value="1"/>
</dbReference>
<evidence type="ECO:0000313" key="11">
    <source>
        <dbReference type="Proteomes" id="UP000422736"/>
    </source>
</evidence>
<comment type="similarity">
    <text evidence="2 7">Belongs to the class-V pyridoxal-phosphate-dependent aminotransferase family.</text>
</comment>
<dbReference type="InterPro" id="IPR020578">
    <property type="entry name" value="Aminotrans_V_PyrdxlP_BS"/>
</dbReference>
<dbReference type="InterPro" id="IPR015422">
    <property type="entry name" value="PyrdxlP-dep_Trfase_small"/>
</dbReference>
<keyword evidence="4 10" id="KW-0032">Aminotransferase</keyword>
<dbReference type="Gene3D" id="3.40.640.10">
    <property type="entry name" value="Type I PLP-dependent aspartate aminotransferase-like (Major domain)"/>
    <property type="match status" value="1"/>
</dbReference>
<sequence>MSESDLLLIPGPIMVSSGVREAMGIQSLAHTSPEFIKIFQQVLQKLRKVFQSTNPSDQPIVLSGSGTLGWDIAGTNLVSSGDNVLTVSTGFFSDSFAQCLESYGTNVDVLKSEPGKVVPLEKIESQLKSKTYQVITLTQVDTSTATLLDVASVAKLVQKVSPQTFIVVDGVCSIGCEEFKFSEWGIDYVLTASQKALGVPSGLSVSLISERALKYALNKKSTQGFFTNLKRWTPIMQAYEAGQGQYFATPSIQLVNALNVSLGEILDYGLDARVAKHKQTSDKFKQSLKDLGLTLVSDDACSAHGLTAVYVENPGHVIQTLKSANGIVIAGGILPEIKSKYIRVGHMGISATDDSLHHIDNVLTAIKNAI</sequence>
<dbReference type="Pfam" id="PF00266">
    <property type="entry name" value="Aminotran_5"/>
    <property type="match status" value="1"/>
</dbReference>
<evidence type="ECO:0000256" key="3">
    <source>
        <dbReference type="ARBA" id="ARBA00013049"/>
    </source>
</evidence>
<evidence type="ECO:0000256" key="2">
    <source>
        <dbReference type="ARBA" id="ARBA00009236"/>
    </source>
</evidence>
<evidence type="ECO:0000313" key="10">
    <source>
        <dbReference type="EMBL" id="QGN14500.1"/>
    </source>
</evidence>
<evidence type="ECO:0000256" key="4">
    <source>
        <dbReference type="ARBA" id="ARBA00022576"/>
    </source>
</evidence>
<dbReference type="Gene3D" id="3.90.1150.10">
    <property type="entry name" value="Aspartate Aminotransferase, domain 1"/>
    <property type="match status" value="1"/>
</dbReference>
<evidence type="ECO:0000256" key="1">
    <source>
        <dbReference type="ARBA" id="ARBA00001933"/>
    </source>
</evidence>
<proteinExistence type="inferred from homology"/>
<dbReference type="PROSITE" id="PS00595">
    <property type="entry name" value="AA_TRANSFER_CLASS_5"/>
    <property type="match status" value="1"/>
</dbReference>
<dbReference type="InterPro" id="IPR015424">
    <property type="entry name" value="PyrdxlP-dep_Trfase"/>
</dbReference>
<reference evidence="10 11" key="1">
    <citation type="submission" date="2016-03" db="EMBL/GenBank/DDBJ databases">
        <title>How can Kluyveromyces marxianus grow so fast - potential evolutionary course in Saccharomyces Complex revealed by comparative genomics.</title>
        <authorList>
            <person name="Mo W."/>
            <person name="Lu W."/>
            <person name="Yang X."/>
            <person name="Qi J."/>
            <person name="Lv H."/>
        </authorList>
    </citation>
    <scope>NUCLEOTIDE SEQUENCE [LARGE SCALE GENOMIC DNA]</scope>
    <source>
        <strain evidence="10 11">FIM1</strain>
    </source>
</reference>
<dbReference type="SUPFAM" id="SSF53383">
    <property type="entry name" value="PLP-dependent transferases"/>
    <property type="match status" value="1"/>
</dbReference>
<accession>A0ABX6ESP7</accession>
<protein>
    <recommendedName>
        <fullName evidence="3">alanine--glyoxylate transaminase</fullName>
        <ecNumber evidence="3">2.6.1.44</ecNumber>
    </recommendedName>
</protein>
<evidence type="ECO:0000256" key="6">
    <source>
        <dbReference type="ARBA" id="ARBA00022898"/>
    </source>
</evidence>
<dbReference type="EMBL" id="CP015055">
    <property type="protein sequence ID" value="QGN14500.1"/>
    <property type="molecule type" value="Genomic_DNA"/>
</dbReference>
<name>A0ABX6ESP7_KLUMA</name>
<dbReference type="PANTHER" id="PTHR21152:SF24">
    <property type="entry name" value="ALANINE--GLYOXYLATE AMINOTRANSFERASE 1"/>
    <property type="match status" value="1"/>
</dbReference>
<comment type="cofactor">
    <cofactor evidence="1 8">
        <name>pyridoxal 5'-phosphate</name>
        <dbReference type="ChEBI" id="CHEBI:597326"/>
    </cofactor>
</comment>
<keyword evidence="6" id="KW-0663">Pyridoxal phosphate</keyword>
<dbReference type="InterPro" id="IPR024169">
    <property type="entry name" value="SP_NH2Trfase/AEP_transaminase"/>
</dbReference>
<dbReference type="GO" id="GO:0008483">
    <property type="term" value="F:transaminase activity"/>
    <property type="evidence" value="ECO:0007669"/>
    <property type="project" value="UniProtKB-KW"/>
</dbReference>
<dbReference type="PIRSF" id="PIRSF000524">
    <property type="entry name" value="SPT"/>
    <property type="match status" value="1"/>
</dbReference>
<dbReference type="Proteomes" id="UP000422736">
    <property type="component" value="Chromosome 2"/>
</dbReference>
<evidence type="ECO:0000256" key="7">
    <source>
        <dbReference type="RuleBase" id="RU004075"/>
    </source>
</evidence>
<dbReference type="InterPro" id="IPR000192">
    <property type="entry name" value="Aminotrans_V_dom"/>
</dbReference>
<organism evidence="10 11">
    <name type="scientific">Kluyveromyces marxianus</name>
    <name type="common">Yeast</name>
    <name type="synonym">Candida kefyr</name>
    <dbReference type="NCBI Taxonomy" id="4911"/>
    <lineage>
        <taxon>Eukaryota</taxon>
        <taxon>Fungi</taxon>
        <taxon>Dikarya</taxon>
        <taxon>Ascomycota</taxon>
        <taxon>Saccharomycotina</taxon>
        <taxon>Saccharomycetes</taxon>
        <taxon>Saccharomycetales</taxon>
        <taxon>Saccharomycetaceae</taxon>
        <taxon>Kluyveromyces</taxon>
    </lineage>
</organism>
<gene>
    <name evidence="10" type="primary">AGX1</name>
    <name evidence="10" type="ORF">FIM1_1161</name>
</gene>